<keyword evidence="1" id="KW-0812">Transmembrane</keyword>
<organism evidence="5 6">
    <name type="scientific">Azospirillum thermophilum</name>
    <dbReference type="NCBI Taxonomy" id="2202148"/>
    <lineage>
        <taxon>Bacteria</taxon>
        <taxon>Pseudomonadati</taxon>
        <taxon>Pseudomonadota</taxon>
        <taxon>Alphaproteobacteria</taxon>
        <taxon>Rhodospirillales</taxon>
        <taxon>Azospirillaceae</taxon>
        <taxon>Azospirillum</taxon>
    </lineage>
</organism>
<dbReference type="RefSeq" id="WP_109328848.1">
    <property type="nucleotide sequence ID" value="NZ_CP029353.1"/>
</dbReference>
<evidence type="ECO:0000259" key="4">
    <source>
        <dbReference type="Pfam" id="PF07696"/>
    </source>
</evidence>
<reference evidence="6" key="1">
    <citation type="submission" date="2018-05" db="EMBL/GenBank/DDBJ databases">
        <title>Azospirillum thermophila sp. nov., a novel isolated from hot spring.</title>
        <authorList>
            <person name="Zhao Z."/>
        </authorList>
    </citation>
    <scope>NUCLEOTIDE SEQUENCE [LARGE SCALE GENOMIC DNA]</scope>
    <source>
        <strain evidence="6">CFH 70021</strain>
    </source>
</reference>
<keyword evidence="1" id="KW-1133">Transmembrane helix</keyword>
<feature type="domain" description="7TM-DISM receptor extracellular" evidence="3">
    <location>
        <begin position="212"/>
        <end position="315"/>
    </location>
</feature>
<name>A0A2S2CSR3_9PROT</name>
<dbReference type="Pfam" id="PF07695">
    <property type="entry name" value="7TMR-DISM_7TM"/>
    <property type="match status" value="1"/>
</dbReference>
<dbReference type="OrthoDB" id="9806130at2"/>
<proteinExistence type="predicted"/>
<feature type="chain" id="PRO_5015434814" description="Diguanylate cyclase" evidence="2">
    <location>
        <begin position="29"/>
        <end position="317"/>
    </location>
</feature>
<dbReference type="InterPro" id="IPR011623">
    <property type="entry name" value="7TMR_DISM_rcpt_extracell_dom1"/>
</dbReference>
<evidence type="ECO:0008006" key="7">
    <source>
        <dbReference type="Google" id="ProtNLM"/>
    </source>
</evidence>
<feature type="domain" description="7TM-DISM receptor extracellular" evidence="4">
    <location>
        <begin position="57"/>
        <end position="198"/>
    </location>
</feature>
<feature type="transmembrane region" description="Helical" evidence="1">
    <location>
        <begin position="211"/>
        <end position="231"/>
    </location>
</feature>
<dbReference type="AlphaFoldDB" id="A0A2S2CSR3"/>
<dbReference type="Pfam" id="PF07696">
    <property type="entry name" value="7TMR-DISMED2"/>
    <property type="match status" value="1"/>
</dbReference>
<keyword evidence="6" id="KW-1185">Reference proteome</keyword>
<feature type="signal peptide" evidence="2">
    <location>
        <begin position="1"/>
        <end position="28"/>
    </location>
</feature>
<dbReference type="InterPro" id="IPR011622">
    <property type="entry name" value="7TMR_DISM_rcpt_extracell_dom2"/>
</dbReference>
<evidence type="ECO:0000256" key="2">
    <source>
        <dbReference type="SAM" id="SignalP"/>
    </source>
</evidence>
<gene>
    <name evidence="5" type="ORF">DEW08_16245</name>
</gene>
<evidence type="ECO:0000259" key="3">
    <source>
        <dbReference type="Pfam" id="PF07695"/>
    </source>
</evidence>
<feature type="transmembrane region" description="Helical" evidence="1">
    <location>
        <begin position="271"/>
        <end position="292"/>
    </location>
</feature>
<evidence type="ECO:0000313" key="6">
    <source>
        <dbReference type="Proteomes" id="UP000245629"/>
    </source>
</evidence>
<dbReference type="KEGG" id="azz:DEW08_16245"/>
<dbReference type="Proteomes" id="UP000245629">
    <property type="component" value="Chromosome 2"/>
</dbReference>
<keyword evidence="2" id="KW-0732">Signal</keyword>
<dbReference type="Gene3D" id="2.60.40.2380">
    <property type="match status" value="1"/>
</dbReference>
<accession>A0A2S2CSR3</accession>
<keyword evidence="1" id="KW-0472">Membrane</keyword>
<evidence type="ECO:0000256" key="1">
    <source>
        <dbReference type="SAM" id="Phobius"/>
    </source>
</evidence>
<feature type="transmembrane region" description="Helical" evidence="1">
    <location>
        <begin position="243"/>
        <end position="265"/>
    </location>
</feature>
<sequence>MACGVRDVRWLAVLLVSLWLGVAAPAAAGSAAGADAGTAAGTVRLTAGLAQASLSGHLGRLVDPGGALTLEDAVAADAAGAFQPLPTFVGAGHTADVHWYRVLLEREPGAPAEWVVELGEAYIDHIDLFVVDPAAADGRPGEGRDIVRFALGDHVPFSRRPMGTRLHSVLLSLPEGRPVTVYLRVETISAMMLSGRVWAPAAFIGHETSALLLHGLFFGVLAVLILLYLALATALEDGTLVAYAGFVATLFFYYLGANGIAAVWLPDLPGWALNLLTGGNGLLGVSAAIVMWDRILNLRQTFPRVHRVYMVLAVLGC</sequence>
<protein>
    <recommendedName>
        <fullName evidence="7">Diguanylate cyclase</fullName>
    </recommendedName>
</protein>
<dbReference type="EMBL" id="CP029353">
    <property type="protein sequence ID" value="AWK87563.1"/>
    <property type="molecule type" value="Genomic_DNA"/>
</dbReference>
<evidence type="ECO:0000313" key="5">
    <source>
        <dbReference type="EMBL" id="AWK87563.1"/>
    </source>
</evidence>